<protein>
    <submittedName>
        <fullName evidence="2">Uncharacterized protein</fullName>
    </submittedName>
</protein>
<keyword evidence="3" id="KW-1185">Reference proteome</keyword>
<evidence type="ECO:0000256" key="1">
    <source>
        <dbReference type="SAM" id="MobiDB-lite"/>
    </source>
</evidence>
<evidence type="ECO:0000313" key="2">
    <source>
        <dbReference type="EMBL" id="PKI54885.1"/>
    </source>
</evidence>
<sequence length="210" mass="22075">MGSAMPSMRSLGAAVLLANSIRGRGDQKSSSDLDLLHPLLLFSNRETGVGEPQEEGRPERLPLFGPPPTLLIKKQGRESSESGEPFRPPLPPSEVVGGAAAPIDLVGKEGTALPHQGWVIGEGPNKEPFRHPFLPDEVDGFYSASDDVDGGCSASSKLDKGEGWPKRLIRSGPSAPPASIFEQRNKGGGDLNCGSASGIPLFLTRSSEAL</sequence>
<name>A0A2I0JF47_PUNGR</name>
<dbReference type="AlphaFoldDB" id="A0A2I0JF47"/>
<organism evidence="2 3">
    <name type="scientific">Punica granatum</name>
    <name type="common">Pomegranate</name>
    <dbReference type="NCBI Taxonomy" id="22663"/>
    <lineage>
        <taxon>Eukaryota</taxon>
        <taxon>Viridiplantae</taxon>
        <taxon>Streptophyta</taxon>
        <taxon>Embryophyta</taxon>
        <taxon>Tracheophyta</taxon>
        <taxon>Spermatophyta</taxon>
        <taxon>Magnoliopsida</taxon>
        <taxon>eudicotyledons</taxon>
        <taxon>Gunneridae</taxon>
        <taxon>Pentapetalae</taxon>
        <taxon>rosids</taxon>
        <taxon>malvids</taxon>
        <taxon>Myrtales</taxon>
        <taxon>Lythraceae</taxon>
        <taxon>Punica</taxon>
    </lineage>
</organism>
<dbReference type="Proteomes" id="UP000233551">
    <property type="component" value="Unassembled WGS sequence"/>
</dbReference>
<reference evidence="2 3" key="1">
    <citation type="submission" date="2017-11" db="EMBL/GenBank/DDBJ databases">
        <title>De-novo sequencing of pomegranate (Punica granatum L.) genome.</title>
        <authorList>
            <person name="Akparov Z."/>
            <person name="Amiraslanov A."/>
            <person name="Hajiyeva S."/>
            <person name="Abbasov M."/>
            <person name="Kaur K."/>
            <person name="Hamwieh A."/>
            <person name="Solovyev V."/>
            <person name="Salamov A."/>
            <person name="Braich B."/>
            <person name="Kosarev P."/>
            <person name="Mahmoud A."/>
            <person name="Hajiyev E."/>
            <person name="Babayeva S."/>
            <person name="Izzatullayeva V."/>
            <person name="Mammadov A."/>
            <person name="Mammadov A."/>
            <person name="Sharifova S."/>
            <person name="Ojaghi J."/>
            <person name="Eynullazada K."/>
            <person name="Bayramov B."/>
            <person name="Abdulazimova A."/>
            <person name="Shahmuradov I."/>
        </authorList>
    </citation>
    <scope>NUCLEOTIDE SEQUENCE [LARGE SCALE GENOMIC DNA]</scope>
    <source>
        <strain evidence="3">cv. AG2017</strain>
        <tissue evidence="2">Leaf</tissue>
    </source>
</reference>
<proteinExistence type="predicted"/>
<feature type="region of interest" description="Disordered" evidence="1">
    <location>
        <begin position="145"/>
        <end position="189"/>
    </location>
</feature>
<comment type="caution">
    <text evidence="2">The sequence shown here is derived from an EMBL/GenBank/DDBJ whole genome shotgun (WGS) entry which is preliminary data.</text>
</comment>
<dbReference type="EMBL" id="PGOL01001761">
    <property type="protein sequence ID" value="PKI54885.1"/>
    <property type="molecule type" value="Genomic_DNA"/>
</dbReference>
<accession>A0A2I0JF47</accession>
<gene>
    <name evidence="2" type="ORF">CRG98_024716</name>
</gene>
<evidence type="ECO:0000313" key="3">
    <source>
        <dbReference type="Proteomes" id="UP000233551"/>
    </source>
</evidence>
<feature type="region of interest" description="Disordered" evidence="1">
    <location>
        <begin position="44"/>
        <end position="97"/>
    </location>
</feature>